<dbReference type="Proteomes" id="UP001143981">
    <property type="component" value="Unassembled WGS sequence"/>
</dbReference>
<comment type="caution">
    <text evidence="1">The sequence shown here is derived from an EMBL/GenBank/DDBJ whole genome shotgun (WGS) entry which is preliminary data.</text>
</comment>
<proteinExistence type="predicted"/>
<keyword evidence="2" id="KW-1185">Reference proteome</keyword>
<organism evidence="1 2">
    <name type="scientific">Coemansia biformis</name>
    <dbReference type="NCBI Taxonomy" id="1286918"/>
    <lineage>
        <taxon>Eukaryota</taxon>
        <taxon>Fungi</taxon>
        <taxon>Fungi incertae sedis</taxon>
        <taxon>Zoopagomycota</taxon>
        <taxon>Kickxellomycotina</taxon>
        <taxon>Kickxellomycetes</taxon>
        <taxon>Kickxellales</taxon>
        <taxon>Kickxellaceae</taxon>
        <taxon>Coemansia</taxon>
    </lineage>
</organism>
<sequence length="57" mass="6373">ADEQIAELQKLEYMTPLEGSKEAQQRLQAYSLLKGGITTAADMLEKNLYSAKTKLKN</sequence>
<feature type="non-terminal residue" evidence="1">
    <location>
        <position position="1"/>
    </location>
</feature>
<dbReference type="AlphaFoldDB" id="A0A9W7YB64"/>
<evidence type="ECO:0000313" key="1">
    <source>
        <dbReference type="EMBL" id="KAJ1728552.1"/>
    </source>
</evidence>
<accession>A0A9W7YB64</accession>
<reference evidence="1" key="1">
    <citation type="submission" date="2022-07" db="EMBL/GenBank/DDBJ databases">
        <title>Phylogenomic reconstructions and comparative analyses of Kickxellomycotina fungi.</title>
        <authorList>
            <person name="Reynolds N.K."/>
            <person name="Stajich J.E."/>
            <person name="Barry K."/>
            <person name="Grigoriev I.V."/>
            <person name="Crous P."/>
            <person name="Smith M.E."/>
        </authorList>
    </citation>
    <scope>NUCLEOTIDE SEQUENCE</scope>
    <source>
        <strain evidence="1">BCRC 34381</strain>
    </source>
</reference>
<protein>
    <submittedName>
        <fullName evidence="1">Uncharacterized protein</fullName>
    </submittedName>
</protein>
<name>A0A9W7YB64_9FUNG</name>
<gene>
    <name evidence="1" type="ORF">LPJ61_003978</name>
</gene>
<evidence type="ECO:0000313" key="2">
    <source>
        <dbReference type="Proteomes" id="UP001143981"/>
    </source>
</evidence>
<dbReference type="EMBL" id="JANBOI010000788">
    <property type="protein sequence ID" value="KAJ1728552.1"/>
    <property type="molecule type" value="Genomic_DNA"/>
</dbReference>